<evidence type="ECO:0000313" key="2">
    <source>
        <dbReference type="EMBL" id="KAF0972039.1"/>
    </source>
</evidence>
<gene>
    <name evidence="2" type="ORF">FDP41_009735</name>
</gene>
<dbReference type="AlphaFoldDB" id="A0A6A5BG83"/>
<dbReference type="GeneID" id="68116950"/>
<protein>
    <submittedName>
        <fullName evidence="2">Uncharacterized protein</fullName>
    </submittedName>
</protein>
<dbReference type="VEuPathDB" id="AmoebaDB:NF0004420"/>
<evidence type="ECO:0000313" key="3">
    <source>
        <dbReference type="Proteomes" id="UP000444721"/>
    </source>
</evidence>
<sequence>MGSGLTKNSSSQQLRYSANSSMSSETAAWMNGARCPLRPSTLELVVQSQPCEGPPRFTSVSRKSLHSKHLETRDKEILDPEHLLLTCKDLQHSSEAASLHNEKATERMLNNPYETMVHHEDGGPFKRVSSLPVGSHAPNIDMRHHPTCAAESVLNGTYQKKLLSTFLENEPSEPEGCGVDNSHESNDTMVPLVLMVVGERWKTFMNTHTSKTNSQSITKKRPFIVAECSSSISASEQSSHRKSQYDERPLTPFLKETMEMKHVVISAENTSGSPPPLSKETPRSSRQQKPREDNQQQVSTFSAETTLSPGNCIIISNHKSENTLVRTLSTKSLSKVVSSPIQVVPKDSPCRVRDSVQYLNSPTMKINHSHSALGFRSLLLPSIDKQMLEKVPFLTVTRSDEPLCFSHLPPCLRKKNECSSSVHKNRKYLDVL</sequence>
<keyword evidence="3" id="KW-1185">Reference proteome</keyword>
<feature type="region of interest" description="Disordered" evidence="1">
    <location>
        <begin position="267"/>
        <end position="302"/>
    </location>
</feature>
<dbReference type="EMBL" id="VFQX01000072">
    <property type="protein sequence ID" value="KAF0972039.1"/>
    <property type="molecule type" value="Genomic_DNA"/>
</dbReference>
<comment type="caution">
    <text evidence="2">The sequence shown here is derived from an EMBL/GenBank/DDBJ whole genome shotgun (WGS) entry which is preliminary data.</text>
</comment>
<dbReference type="Proteomes" id="UP000444721">
    <property type="component" value="Unassembled WGS sequence"/>
</dbReference>
<name>A0A6A5BG83_NAEFO</name>
<evidence type="ECO:0000256" key="1">
    <source>
        <dbReference type="SAM" id="MobiDB-lite"/>
    </source>
</evidence>
<reference evidence="2 3" key="1">
    <citation type="journal article" date="2019" name="Sci. Rep.">
        <title>Nanopore sequencing improves the draft genome of the human pathogenic amoeba Naegleria fowleri.</title>
        <authorList>
            <person name="Liechti N."/>
            <person name="Schurch N."/>
            <person name="Bruggmann R."/>
            <person name="Wittwer M."/>
        </authorList>
    </citation>
    <scope>NUCLEOTIDE SEQUENCE [LARGE SCALE GENOMIC DNA]</scope>
    <source>
        <strain evidence="2 3">ATCC 30894</strain>
    </source>
</reference>
<proteinExistence type="predicted"/>
<dbReference type="RefSeq" id="XP_044556754.1">
    <property type="nucleotide sequence ID" value="XM_044713725.1"/>
</dbReference>
<dbReference type="VEuPathDB" id="AmoebaDB:NfTy_087710"/>
<dbReference type="VEuPathDB" id="AmoebaDB:FDP41_009735"/>
<organism evidence="2 3">
    <name type="scientific">Naegleria fowleri</name>
    <name type="common">Brain eating amoeba</name>
    <dbReference type="NCBI Taxonomy" id="5763"/>
    <lineage>
        <taxon>Eukaryota</taxon>
        <taxon>Discoba</taxon>
        <taxon>Heterolobosea</taxon>
        <taxon>Tetramitia</taxon>
        <taxon>Eutetramitia</taxon>
        <taxon>Vahlkampfiidae</taxon>
        <taxon>Naegleria</taxon>
    </lineage>
</organism>
<accession>A0A6A5BG83</accession>